<keyword evidence="3" id="KW-1185">Reference proteome</keyword>
<sequence>MLGRVLVLDLALGAEPKGDLTSDGRADEVGDGVQEVDHAQRRGQRPRPHHLRRHHGDERHVGAVEVTVDHGEGNEEREGGEERSQEAAEALHGHGQEVGGEEVGLQTPGRQGGRR</sequence>
<feature type="compositionally biased region" description="Basic residues" evidence="1">
    <location>
        <begin position="41"/>
        <end position="54"/>
    </location>
</feature>
<reference evidence="2 3" key="1">
    <citation type="submission" date="2019-03" db="EMBL/GenBank/DDBJ databases">
        <title>First draft genome of Liparis tanakae, snailfish: a comprehensive survey of snailfish specific genes.</title>
        <authorList>
            <person name="Kim W."/>
            <person name="Song I."/>
            <person name="Jeong J.-H."/>
            <person name="Kim D."/>
            <person name="Kim S."/>
            <person name="Ryu S."/>
            <person name="Song J.Y."/>
            <person name="Lee S.K."/>
        </authorList>
    </citation>
    <scope>NUCLEOTIDE SEQUENCE [LARGE SCALE GENOMIC DNA]</scope>
    <source>
        <tissue evidence="2">Muscle</tissue>
    </source>
</reference>
<feature type="compositionally biased region" description="Basic and acidic residues" evidence="1">
    <location>
        <begin position="16"/>
        <end position="28"/>
    </location>
</feature>
<protein>
    <submittedName>
        <fullName evidence="2">Uncharacterized protein</fullName>
    </submittedName>
</protein>
<evidence type="ECO:0000256" key="1">
    <source>
        <dbReference type="SAM" id="MobiDB-lite"/>
    </source>
</evidence>
<comment type="caution">
    <text evidence="2">The sequence shown here is derived from an EMBL/GenBank/DDBJ whole genome shotgun (WGS) entry which is preliminary data.</text>
</comment>
<proteinExistence type="predicted"/>
<dbReference type="EMBL" id="SRLO01020032">
    <property type="protein sequence ID" value="TNN23043.1"/>
    <property type="molecule type" value="Genomic_DNA"/>
</dbReference>
<name>A0A4Z2E2U0_9TELE</name>
<dbReference type="Proteomes" id="UP000314294">
    <property type="component" value="Unassembled WGS sequence"/>
</dbReference>
<evidence type="ECO:0000313" key="2">
    <source>
        <dbReference type="EMBL" id="TNN23043.1"/>
    </source>
</evidence>
<accession>A0A4Z2E2U0</accession>
<feature type="region of interest" description="Disordered" evidence="1">
    <location>
        <begin position="13"/>
        <end position="115"/>
    </location>
</feature>
<feature type="compositionally biased region" description="Basic and acidic residues" evidence="1">
    <location>
        <begin position="55"/>
        <end position="95"/>
    </location>
</feature>
<dbReference type="AlphaFoldDB" id="A0A4Z2E2U0"/>
<organism evidence="2 3">
    <name type="scientific">Liparis tanakae</name>
    <name type="common">Tanaka's snailfish</name>
    <dbReference type="NCBI Taxonomy" id="230148"/>
    <lineage>
        <taxon>Eukaryota</taxon>
        <taxon>Metazoa</taxon>
        <taxon>Chordata</taxon>
        <taxon>Craniata</taxon>
        <taxon>Vertebrata</taxon>
        <taxon>Euteleostomi</taxon>
        <taxon>Actinopterygii</taxon>
        <taxon>Neopterygii</taxon>
        <taxon>Teleostei</taxon>
        <taxon>Neoteleostei</taxon>
        <taxon>Acanthomorphata</taxon>
        <taxon>Eupercaria</taxon>
        <taxon>Perciformes</taxon>
        <taxon>Cottioidei</taxon>
        <taxon>Cottales</taxon>
        <taxon>Liparidae</taxon>
        <taxon>Liparis</taxon>
    </lineage>
</organism>
<gene>
    <name evidence="2" type="ORF">EYF80_066840</name>
</gene>
<evidence type="ECO:0000313" key="3">
    <source>
        <dbReference type="Proteomes" id="UP000314294"/>
    </source>
</evidence>